<dbReference type="PATRIC" id="fig|1235804.3.peg.1369"/>
<dbReference type="Proteomes" id="UP000012527">
    <property type="component" value="Unassembled WGS sequence"/>
</dbReference>
<organism evidence="1 2">
    <name type="scientific">Helicobacter bilis WiWa</name>
    <dbReference type="NCBI Taxonomy" id="1235804"/>
    <lineage>
        <taxon>Bacteria</taxon>
        <taxon>Pseudomonadati</taxon>
        <taxon>Campylobacterota</taxon>
        <taxon>Epsilonproteobacteria</taxon>
        <taxon>Campylobacterales</taxon>
        <taxon>Helicobacteraceae</taxon>
        <taxon>Helicobacter</taxon>
    </lineage>
</organism>
<dbReference type="AlphaFoldDB" id="N2BQU5"/>
<protein>
    <submittedName>
        <fullName evidence="1">Uncharacterized protein</fullName>
    </submittedName>
</protein>
<dbReference type="HOGENOM" id="CLU_1633120_0_0_7"/>
<proteinExistence type="predicted"/>
<evidence type="ECO:0000313" key="1">
    <source>
        <dbReference type="EMBL" id="EMZ39269.1"/>
    </source>
</evidence>
<accession>N2BQU5</accession>
<reference evidence="1 2" key="1">
    <citation type="submission" date="2013-02" db="EMBL/GenBank/DDBJ databases">
        <title>The Genome Sequence of Helicobacter bilis WiWa.</title>
        <authorList>
            <consortium name="The Broad Institute Genome Sequencing Platform"/>
            <person name="Ward D."/>
            <person name="Overstreet A.-M.C."/>
            <person name="Ramer-Tait A.E."/>
            <person name="Phillips G.J."/>
            <person name="Wannemuehler M.J."/>
            <person name="Walker B."/>
            <person name="Young S.K."/>
            <person name="Zeng Q."/>
            <person name="Gargeya S."/>
            <person name="Fitzgerald M."/>
            <person name="Haas B."/>
            <person name="Abouelleil A."/>
            <person name="Alvarado L."/>
            <person name="Arachchi H.M."/>
            <person name="Berlin A.M."/>
            <person name="Chapman S.B."/>
            <person name="Dewar J."/>
            <person name="Goldberg J."/>
            <person name="Griggs A."/>
            <person name="Gujja S."/>
            <person name="Hansen M."/>
            <person name="Howarth C."/>
            <person name="Imamovic A."/>
            <person name="Larimer J."/>
            <person name="McCowan C."/>
            <person name="Murphy C."/>
            <person name="Neiman D."/>
            <person name="Pearson M."/>
            <person name="Priest M."/>
            <person name="Roberts A."/>
            <person name="Saif S."/>
            <person name="Shea T."/>
            <person name="Sisk P."/>
            <person name="Sykes S."/>
            <person name="Wortman J."/>
            <person name="Nusbaum C."/>
            <person name="Birren B."/>
        </authorList>
    </citation>
    <scope>NUCLEOTIDE SEQUENCE [LARGE SCALE GENOMIC DNA]</scope>
    <source>
        <strain evidence="1 2">WiWa</strain>
    </source>
</reference>
<name>N2BQU5_9HELI</name>
<sequence>MKKAKNVILLKKGNICEITFRIPLDLWRVWDKNNQHIDIGLYFYTETPDYWHNFSFDDKKLGFTTLPIQNASDFISRLYEVRNPNENYYHWTPEHLKAITHLLESYHSNQFFKLKVTFVPLSHLKEQQEVTDIFSLYKTESSRILWGLMQIKSIKTWKKYSD</sequence>
<gene>
    <name evidence="1" type="ORF">C826_01245</name>
</gene>
<dbReference type="EMBL" id="AQFW01000012">
    <property type="protein sequence ID" value="EMZ39269.1"/>
    <property type="molecule type" value="Genomic_DNA"/>
</dbReference>
<comment type="caution">
    <text evidence="1">The sequence shown here is derived from an EMBL/GenBank/DDBJ whole genome shotgun (WGS) entry which is preliminary data.</text>
</comment>
<evidence type="ECO:0000313" key="2">
    <source>
        <dbReference type="Proteomes" id="UP000012527"/>
    </source>
</evidence>